<keyword evidence="11" id="KW-0234">DNA repair</keyword>
<dbReference type="GO" id="GO:0046872">
    <property type="term" value="F:metal ion binding"/>
    <property type="evidence" value="ECO:0007669"/>
    <property type="project" value="UniProtKB-KW"/>
</dbReference>
<keyword evidence="8" id="KW-0460">Magnesium</keyword>
<accession>A0A382GPJ8</accession>
<dbReference type="EMBL" id="UINC01056707">
    <property type="protein sequence ID" value="SVB77050.1"/>
    <property type="molecule type" value="Genomic_DNA"/>
</dbReference>
<dbReference type="Pfam" id="PF02075">
    <property type="entry name" value="RuvC"/>
    <property type="match status" value="1"/>
</dbReference>
<dbReference type="InterPro" id="IPR036397">
    <property type="entry name" value="RNaseH_sf"/>
</dbReference>
<evidence type="ECO:0000256" key="3">
    <source>
        <dbReference type="ARBA" id="ARBA00022722"/>
    </source>
</evidence>
<evidence type="ECO:0000256" key="4">
    <source>
        <dbReference type="ARBA" id="ARBA00022723"/>
    </source>
</evidence>
<dbReference type="GO" id="GO:0006310">
    <property type="term" value="P:DNA recombination"/>
    <property type="evidence" value="ECO:0007669"/>
    <property type="project" value="UniProtKB-KW"/>
</dbReference>
<evidence type="ECO:0000256" key="10">
    <source>
        <dbReference type="ARBA" id="ARBA00023172"/>
    </source>
</evidence>
<keyword evidence="2" id="KW-0963">Cytoplasm</keyword>
<evidence type="ECO:0000256" key="6">
    <source>
        <dbReference type="ARBA" id="ARBA00022763"/>
    </source>
</evidence>
<dbReference type="GO" id="GO:0004520">
    <property type="term" value="F:DNA endonuclease activity"/>
    <property type="evidence" value="ECO:0007669"/>
    <property type="project" value="InterPro"/>
</dbReference>
<dbReference type="SUPFAM" id="SSF53098">
    <property type="entry name" value="Ribonuclease H-like"/>
    <property type="match status" value="1"/>
</dbReference>
<name>A0A382GPJ8_9ZZZZ</name>
<dbReference type="HAMAP" id="MF_00034">
    <property type="entry name" value="RuvC"/>
    <property type="match status" value="1"/>
</dbReference>
<reference evidence="12" key="1">
    <citation type="submission" date="2018-05" db="EMBL/GenBank/DDBJ databases">
        <authorList>
            <person name="Lanie J.A."/>
            <person name="Ng W.-L."/>
            <person name="Kazmierczak K.M."/>
            <person name="Andrzejewski T.M."/>
            <person name="Davidsen T.M."/>
            <person name="Wayne K.J."/>
            <person name="Tettelin H."/>
            <person name="Glass J.I."/>
            <person name="Rusch D."/>
            <person name="Podicherti R."/>
            <person name="Tsui H.-C.T."/>
            <person name="Winkler M.E."/>
        </authorList>
    </citation>
    <scope>NUCLEOTIDE SEQUENCE</scope>
</reference>
<keyword evidence="3" id="KW-0540">Nuclease</keyword>
<dbReference type="GO" id="GO:0016787">
    <property type="term" value="F:hydrolase activity"/>
    <property type="evidence" value="ECO:0007669"/>
    <property type="project" value="UniProtKB-KW"/>
</dbReference>
<dbReference type="InterPro" id="IPR002176">
    <property type="entry name" value="X-over_junc_endoDNase_RuvC"/>
</dbReference>
<dbReference type="NCBIfam" id="TIGR00228">
    <property type="entry name" value="ruvC"/>
    <property type="match status" value="1"/>
</dbReference>
<evidence type="ECO:0000256" key="2">
    <source>
        <dbReference type="ARBA" id="ARBA00022490"/>
    </source>
</evidence>
<dbReference type="Gene3D" id="3.30.420.10">
    <property type="entry name" value="Ribonuclease H-like superfamily/Ribonuclease H"/>
    <property type="match status" value="1"/>
</dbReference>
<evidence type="ECO:0000256" key="7">
    <source>
        <dbReference type="ARBA" id="ARBA00022801"/>
    </source>
</evidence>
<dbReference type="PANTHER" id="PTHR30194:SF3">
    <property type="entry name" value="CROSSOVER JUNCTION ENDODEOXYRIBONUCLEASE RUVC"/>
    <property type="match status" value="1"/>
</dbReference>
<evidence type="ECO:0000256" key="9">
    <source>
        <dbReference type="ARBA" id="ARBA00023125"/>
    </source>
</evidence>
<keyword evidence="4" id="KW-0479">Metal-binding</keyword>
<dbReference type="GO" id="GO:0006281">
    <property type="term" value="P:DNA repair"/>
    <property type="evidence" value="ECO:0007669"/>
    <property type="project" value="UniProtKB-KW"/>
</dbReference>
<comment type="similarity">
    <text evidence="1">Belongs to the RuvC family.</text>
</comment>
<dbReference type="PRINTS" id="PR00696">
    <property type="entry name" value="RSOLVASERUVC"/>
</dbReference>
<evidence type="ECO:0000256" key="5">
    <source>
        <dbReference type="ARBA" id="ARBA00022759"/>
    </source>
</evidence>
<protein>
    <submittedName>
        <fullName evidence="12">Uncharacterized protein</fullName>
    </submittedName>
</protein>
<evidence type="ECO:0000313" key="12">
    <source>
        <dbReference type="EMBL" id="SVB77050.1"/>
    </source>
</evidence>
<dbReference type="CDD" id="cd16962">
    <property type="entry name" value="RuvC"/>
    <property type="match status" value="1"/>
</dbReference>
<evidence type="ECO:0000256" key="1">
    <source>
        <dbReference type="ARBA" id="ARBA00009518"/>
    </source>
</evidence>
<dbReference type="FunFam" id="3.30.420.10:FF:000002">
    <property type="entry name" value="Crossover junction endodeoxyribonuclease RuvC"/>
    <property type="match status" value="1"/>
</dbReference>
<keyword evidence="5" id="KW-0255">Endonuclease</keyword>
<gene>
    <name evidence="12" type="ORF">METZ01_LOCUS229904</name>
</gene>
<keyword evidence="9" id="KW-0238">DNA-binding</keyword>
<keyword evidence="7" id="KW-0378">Hydrolase</keyword>
<keyword evidence="10" id="KW-0233">DNA recombination</keyword>
<organism evidence="12">
    <name type="scientific">marine metagenome</name>
    <dbReference type="NCBI Taxonomy" id="408172"/>
    <lineage>
        <taxon>unclassified sequences</taxon>
        <taxon>metagenomes</taxon>
        <taxon>ecological metagenomes</taxon>
    </lineage>
</organism>
<proteinExistence type="inferred from homology"/>
<keyword evidence="6" id="KW-0227">DNA damage</keyword>
<evidence type="ECO:0000256" key="8">
    <source>
        <dbReference type="ARBA" id="ARBA00022842"/>
    </source>
</evidence>
<dbReference type="PANTHER" id="PTHR30194">
    <property type="entry name" value="CROSSOVER JUNCTION ENDODEOXYRIBONUCLEASE RUVC"/>
    <property type="match status" value="1"/>
</dbReference>
<dbReference type="GO" id="GO:0003677">
    <property type="term" value="F:DNA binding"/>
    <property type="evidence" value="ECO:0007669"/>
    <property type="project" value="UniProtKB-KW"/>
</dbReference>
<evidence type="ECO:0000256" key="11">
    <source>
        <dbReference type="ARBA" id="ARBA00023204"/>
    </source>
</evidence>
<sequence>MKILGIDPGSRVTGYGLVEHHGNSTRYLASGCIRLPEKSKLADKLVQISDELEKLIETNRPDCASIEQIFFAHNARSALILGHVRGVILLKMAEKGLPIHEYPPLQVKQAVVGVGRATKDQVNQMVQILLNKRQKFKEDEADALASAITHAHLYPTLERMLRGE</sequence>
<dbReference type="InterPro" id="IPR012337">
    <property type="entry name" value="RNaseH-like_sf"/>
</dbReference>
<dbReference type="AlphaFoldDB" id="A0A382GPJ8"/>